<dbReference type="PROSITE" id="PS50878">
    <property type="entry name" value="RT_POL"/>
    <property type="match status" value="1"/>
</dbReference>
<feature type="domain" description="Reverse transcriptase" evidence="2">
    <location>
        <begin position="1"/>
        <end position="214"/>
    </location>
</feature>
<name>A0A8X6XVX6_9ARAC</name>
<protein>
    <recommendedName>
        <fullName evidence="2">Reverse transcriptase domain-containing protein</fullName>
    </recommendedName>
</protein>
<dbReference type="Proteomes" id="UP000886998">
    <property type="component" value="Unassembled WGS sequence"/>
</dbReference>
<evidence type="ECO:0000256" key="1">
    <source>
        <dbReference type="SAM" id="MobiDB-lite"/>
    </source>
</evidence>
<dbReference type="EMBL" id="BMAV01013356">
    <property type="protein sequence ID" value="GFY60965.1"/>
    <property type="molecule type" value="Genomic_DNA"/>
</dbReference>
<accession>A0A8X6XVX6</accession>
<evidence type="ECO:0000313" key="3">
    <source>
        <dbReference type="EMBL" id="GFY60965.1"/>
    </source>
</evidence>
<dbReference type="SUPFAM" id="SSF56672">
    <property type="entry name" value="DNA/RNA polymerases"/>
    <property type="match status" value="1"/>
</dbReference>
<dbReference type="PANTHER" id="PTHR47331">
    <property type="entry name" value="PHD-TYPE DOMAIN-CONTAINING PROTEIN"/>
    <property type="match status" value="1"/>
</dbReference>
<comment type="caution">
    <text evidence="3">The sequence shown here is derived from an EMBL/GenBank/DDBJ whole genome shotgun (WGS) entry which is preliminary data.</text>
</comment>
<proteinExistence type="predicted"/>
<dbReference type="AlphaFoldDB" id="A0A8X6XVX6"/>
<dbReference type="OrthoDB" id="6435472at2759"/>
<keyword evidence="4" id="KW-1185">Reference proteome</keyword>
<dbReference type="PANTHER" id="PTHR47331:SF5">
    <property type="entry name" value="RIBONUCLEASE H"/>
    <property type="match status" value="1"/>
</dbReference>
<gene>
    <name evidence="3" type="primary">AVEN_267493_1</name>
    <name evidence="3" type="ORF">TNIN_238211</name>
</gene>
<dbReference type="InterPro" id="IPR000477">
    <property type="entry name" value="RT_dom"/>
</dbReference>
<feature type="region of interest" description="Disordered" evidence="1">
    <location>
        <begin position="336"/>
        <end position="374"/>
    </location>
</feature>
<dbReference type="InterPro" id="IPR043502">
    <property type="entry name" value="DNA/RNA_pol_sf"/>
</dbReference>
<sequence length="374" mass="42410">MIRDTKGRFCVEMPMKDSDIELGQSKSTAIRGLKILERRFVREPDTKDKYVEFLQEYEDLDHLQQVKDEEPGLHYYIPHHAVIRPESKTTKLRVVFDAILWRSSPEEDIVSYRLKTVTHGTKPAPYLATRCLLQLAHEGKHKYPLAAPVIQKSTYMDDILLGTDDITSAKKMQRQLIGLMKEGCFHLYKWSANSEELLKDVPTEKRTDWPGFDITPVRESFWDSNYSPSGGSWTDKVEDAEIPNVSPNSLWNSSLTSVWESESATWSSPTCDNFNSVDSTDDAPINENILNNSEIPADENKESTVGEFDPFLTPSALWISQLNEMKENFTGSSESSTWSFSLFSDPPQAPHPDGSQNTVETEGKVETITTENST</sequence>
<evidence type="ECO:0000313" key="4">
    <source>
        <dbReference type="Proteomes" id="UP000886998"/>
    </source>
</evidence>
<reference evidence="3" key="1">
    <citation type="submission" date="2020-08" db="EMBL/GenBank/DDBJ databases">
        <title>Multicomponent nature underlies the extraordinary mechanical properties of spider dragline silk.</title>
        <authorList>
            <person name="Kono N."/>
            <person name="Nakamura H."/>
            <person name="Mori M."/>
            <person name="Yoshida Y."/>
            <person name="Ohtoshi R."/>
            <person name="Malay A.D."/>
            <person name="Moran D.A.P."/>
            <person name="Tomita M."/>
            <person name="Numata K."/>
            <person name="Arakawa K."/>
        </authorList>
    </citation>
    <scope>NUCLEOTIDE SEQUENCE</scope>
</reference>
<dbReference type="GO" id="GO:0071897">
    <property type="term" value="P:DNA biosynthetic process"/>
    <property type="evidence" value="ECO:0007669"/>
    <property type="project" value="UniProtKB-ARBA"/>
</dbReference>
<evidence type="ECO:0000259" key="2">
    <source>
        <dbReference type="PROSITE" id="PS50878"/>
    </source>
</evidence>
<organism evidence="3 4">
    <name type="scientific">Trichonephila inaurata madagascariensis</name>
    <dbReference type="NCBI Taxonomy" id="2747483"/>
    <lineage>
        <taxon>Eukaryota</taxon>
        <taxon>Metazoa</taxon>
        <taxon>Ecdysozoa</taxon>
        <taxon>Arthropoda</taxon>
        <taxon>Chelicerata</taxon>
        <taxon>Arachnida</taxon>
        <taxon>Araneae</taxon>
        <taxon>Araneomorphae</taxon>
        <taxon>Entelegynae</taxon>
        <taxon>Araneoidea</taxon>
        <taxon>Nephilidae</taxon>
        <taxon>Trichonephila</taxon>
        <taxon>Trichonephila inaurata</taxon>
    </lineage>
</organism>